<name>A0AB34JI15_PRYPA</name>
<reference evidence="2 3" key="1">
    <citation type="journal article" date="2024" name="Science">
        <title>Giant polyketide synthase enzymes in the biosynthesis of giant marine polyether toxins.</title>
        <authorList>
            <person name="Fallon T.R."/>
            <person name="Shende V.V."/>
            <person name="Wierzbicki I.H."/>
            <person name="Pendleton A.L."/>
            <person name="Watervoot N.F."/>
            <person name="Auber R.P."/>
            <person name="Gonzalez D.J."/>
            <person name="Wisecaver J.H."/>
            <person name="Moore B.S."/>
        </authorList>
    </citation>
    <scope>NUCLEOTIDE SEQUENCE [LARGE SCALE GENOMIC DNA]</scope>
    <source>
        <strain evidence="2 3">12B1</strain>
    </source>
</reference>
<evidence type="ECO:0000256" key="1">
    <source>
        <dbReference type="SAM" id="Coils"/>
    </source>
</evidence>
<protein>
    <recommendedName>
        <fullName evidence="4">Centrosomal protein of 19 kDa</fullName>
    </recommendedName>
</protein>
<keyword evidence="1" id="KW-0175">Coiled coil</keyword>
<organism evidence="2 3">
    <name type="scientific">Prymnesium parvum</name>
    <name type="common">Toxic golden alga</name>
    <dbReference type="NCBI Taxonomy" id="97485"/>
    <lineage>
        <taxon>Eukaryota</taxon>
        <taxon>Haptista</taxon>
        <taxon>Haptophyta</taxon>
        <taxon>Prymnesiophyceae</taxon>
        <taxon>Prymnesiales</taxon>
        <taxon>Prymnesiaceae</taxon>
        <taxon>Prymnesium</taxon>
    </lineage>
</organism>
<sequence>MAETTDAFLHLVKRETQGKVRFPGVYKLRRLELRVPFVKRRLEEDGLKNHGRFDYLLKLIPDYDSGKTMESKWHCFVVSHLDKIKQEFQKLRDAKCNLETTGKAATVEATAEAAKVEATAEAAKMEAMKDSTEATMAEATEKEAMVEAMVQVVREGLLAALLPQRGAAKRPHDGDDDCFAGRIKRAMRQHEIPEALGAPRAMGSEQEALRQQVAQLSAKLEEASAEAGAALSKVVEVSAKVVKVSAELGAVSIELSSECFIDKVLDEFVDLSYDDGFGERGRSSYLSSSTHALADAV</sequence>
<evidence type="ECO:0000313" key="3">
    <source>
        <dbReference type="Proteomes" id="UP001515480"/>
    </source>
</evidence>
<feature type="coiled-coil region" evidence="1">
    <location>
        <begin position="206"/>
        <end position="233"/>
    </location>
</feature>
<gene>
    <name evidence="2" type="ORF">AB1Y20_022745</name>
</gene>
<comment type="caution">
    <text evidence="2">The sequence shown here is derived from an EMBL/GenBank/DDBJ whole genome shotgun (WGS) entry which is preliminary data.</text>
</comment>
<evidence type="ECO:0008006" key="4">
    <source>
        <dbReference type="Google" id="ProtNLM"/>
    </source>
</evidence>
<dbReference type="Proteomes" id="UP001515480">
    <property type="component" value="Unassembled WGS sequence"/>
</dbReference>
<evidence type="ECO:0000313" key="2">
    <source>
        <dbReference type="EMBL" id="KAL1521193.1"/>
    </source>
</evidence>
<dbReference type="AlphaFoldDB" id="A0AB34JI15"/>
<keyword evidence="3" id="KW-1185">Reference proteome</keyword>
<dbReference type="EMBL" id="JBGBPQ010000008">
    <property type="protein sequence ID" value="KAL1521193.1"/>
    <property type="molecule type" value="Genomic_DNA"/>
</dbReference>
<accession>A0AB34JI15</accession>
<proteinExistence type="predicted"/>